<dbReference type="PIRSF" id="PIRSF005814">
    <property type="entry name" value="MutS_YshD"/>
    <property type="match status" value="1"/>
</dbReference>
<dbReference type="GO" id="GO:0043023">
    <property type="term" value="F:ribosomal large subunit binding"/>
    <property type="evidence" value="ECO:0007669"/>
    <property type="project" value="UniProtKB-UniRule"/>
</dbReference>
<evidence type="ECO:0000259" key="10">
    <source>
        <dbReference type="PROSITE" id="PS50828"/>
    </source>
</evidence>
<name>A0A2T5GA96_9BACL</name>
<evidence type="ECO:0000256" key="3">
    <source>
        <dbReference type="ARBA" id="ARBA00022801"/>
    </source>
</evidence>
<evidence type="ECO:0000256" key="5">
    <source>
        <dbReference type="ARBA" id="ARBA00022884"/>
    </source>
</evidence>
<feature type="domain" description="Smr" evidence="10">
    <location>
        <begin position="755"/>
        <end position="830"/>
    </location>
</feature>
<comment type="subunit">
    <text evidence="7">Homodimer. Binds to stalled ribosomes, contacting rRNA.</text>
</comment>
<dbReference type="InterPro" id="IPR036063">
    <property type="entry name" value="Smr_dom_sf"/>
</dbReference>
<dbReference type="FunFam" id="3.40.50.300:FF:000830">
    <property type="entry name" value="Endonuclease MutS2"/>
    <property type="match status" value="1"/>
</dbReference>
<dbReference type="AlphaFoldDB" id="A0A2T5GA96"/>
<evidence type="ECO:0000313" key="11">
    <source>
        <dbReference type="EMBL" id="PTQ53113.1"/>
    </source>
</evidence>
<dbReference type="GO" id="GO:0045910">
    <property type="term" value="P:negative regulation of DNA recombination"/>
    <property type="evidence" value="ECO:0007669"/>
    <property type="project" value="InterPro"/>
</dbReference>
<feature type="compositionally biased region" description="Basic and acidic residues" evidence="9">
    <location>
        <begin position="648"/>
        <end position="674"/>
    </location>
</feature>
<dbReference type="Pfam" id="PF01713">
    <property type="entry name" value="Smr"/>
    <property type="match status" value="1"/>
</dbReference>
<accession>A0A2T5GA96</accession>
<reference evidence="11 12" key="1">
    <citation type="submission" date="2017-08" db="EMBL/GenBank/DDBJ databases">
        <title>Burning lignite coal seam in the remote Altai Mountains harbors a hydrogen-driven thermophilic microbial community.</title>
        <authorList>
            <person name="Kadnikov V.V."/>
            <person name="Mardanov A.V."/>
            <person name="Ivasenko D."/>
            <person name="Beletsky A.V."/>
            <person name="Karnachuk O.V."/>
            <person name="Ravin N.V."/>
        </authorList>
    </citation>
    <scope>NUCLEOTIDE SEQUENCE [LARGE SCALE GENOMIC DNA]</scope>
    <source>
        <strain evidence="11">AL31</strain>
    </source>
</reference>
<dbReference type="GO" id="GO:0016887">
    <property type="term" value="F:ATP hydrolysis activity"/>
    <property type="evidence" value="ECO:0007669"/>
    <property type="project" value="InterPro"/>
</dbReference>
<comment type="similarity">
    <text evidence="7">Belongs to the DNA mismatch repair MutS family. MutS2 subfamily.</text>
</comment>
<dbReference type="PANTHER" id="PTHR48466">
    <property type="entry name" value="OS10G0509000 PROTEIN-RELATED"/>
    <property type="match status" value="1"/>
</dbReference>
<evidence type="ECO:0000256" key="6">
    <source>
        <dbReference type="ARBA" id="ARBA00023125"/>
    </source>
</evidence>
<dbReference type="Pfam" id="PF00488">
    <property type="entry name" value="MutS_V"/>
    <property type="match status" value="1"/>
</dbReference>
<dbReference type="GO" id="GO:0019843">
    <property type="term" value="F:rRNA binding"/>
    <property type="evidence" value="ECO:0007669"/>
    <property type="project" value="UniProtKB-UniRule"/>
</dbReference>
<dbReference type="InterPro" id="IPR007696">
    <property type="entry name" value="DNA_mismatch_repair_MutS_core"/>
</dbReference>
<sequence>MEVRELERLEFDRLRARVAELADTPMGRRIVEVLLPTSDAGEAVRRLAETEEALVCLPKVPSLSGVADIHPWVVRAGKGGVLPPEAFLALRAHLRAAERLRRTLAEVSRERPLPNLLAYAERLASLPALVEEIEWVFDERGEVLDRASDDLLEIRRRLRELDARVREILQDYVRSPEFRQHLQEPVIAFRAGRPVLPVKSGSAPVFGGRIVDVSQSGYTIFVEPESVVALGDRRQALVAEEAREIERILRRLSRKVGARAHELLASHEALGALDAIFARARYAAELRATRPALRPRGRIVLRGARHPFLPPASAVANDIVFPEGVRALLLTGPNTGGKTVTLKTVGLLAAMAQSGLFVPAREAELPVFDGIYADIGDEQSLEQSLSTFSAHMGHIVEILRRATEDSLVLLDEIGAGTDPAEGAALAQAILDALLARGAHVVATTHYGELKAYALSRPGIVNASVSFDLETLRPTYELRIGIPGESHALTIARRLGLEEGILAAAERYLRTGRELLGERIAELERARAAQERAREEAEATRAQYAAELEALRREREDFRRERERILTEGRAQAEEHVRRARSEARAILRELRALRDELVRLASHAQKTRGGEGGVPELRASELLRAAEAAYRRLAHEEEALPQAFAGGQKEDPARGEARAAEREEGEDRSPRPGDRVYLPRYNLQAEVVQVTPRELVVRAGSLRIGVPPDEVVSLRTNGGPSSVPGRKERASRREQGAEPAGGHFLRADAAVTPELDLRGMTVEEALHTLEHYLDRALLAGYSRVRVIHGLGTGALRRAVRERLRELPYVRAFRAGGEGEGGEGATVVELVP</sequence>
<keyword evidence="4 7" id="KW-0067">ATP-binding</keyword>
<dbReference type="InterPro" id="IPR036187">
    <property type="entry name" value="DNA_mismatch_repair_MutS_sf"/>
</dbReference>
<feature type="coiled-coil region" evidence="8">
    <location>
        <begin position="512"/>
        <end position="596"/>
    </location>
</feature>
<dbReference type="PANTHER" id="PTHR48466:SF2">
    <property type="entry name" value="OS10G0509000 PROTEIN"/>
    <property type="match status" value="1"/>
</dbReference>
<dbReference type="HAMAP" id="MF_00092">
    <property type="entry name" value="MutS2"/>
    <property type="match status" value="1"/>
</dbReference>
<dbReference type="Pfam" id="PF20297">
    <property type="entry name" value="MSSS"/>
    <property type="match status" value="1"/>
</dbReference>
<feature type="compositionally biased region" description="Basic and acidic residues" evidence="9">
    <location>
        <begin position="725"/>
        <end position="736"/>
    </location>
</feature>
<dbReference type="InterPro" id="IPR002625">
    <property type="entry name" value="Smr_dom"/>
</dbReference>
<protein>
    <recommendedName>
        <fullName evidence="7">Endonuclease MutS2</fullName>
        <ecNumber evidence="7">3.1.-.-</ecNumber>
    </recommendedName>
    <alternativeName>
        <fullName evidence="7">Ribosome-associated protein quality control-upstream factor</fullName>
        <shortName evidence="7">RQC-upstream factor</shortName>
        <shortName evidence="7">RqcU</shortName>
        <ecNumber evidence="7">3.6.4.-</ecNumber>
    </alternativeName>
</protein>
<dbReference type="GO" id="GO:0030983">
    <property type="term" value="F:mismatched DNA binding"/>
    <property type="evidence" value="ECO:0007669"/>
    <property type="project" value="InterPro"/>
</dbReference>
<feature type="region of interest" description="Disordered" evidence="9">
    <location>
        <begin position="640"/>
        <end position="676"/>
    </location>
</feature>
<keyword evidence="8" id="KW-0175">Coiled coil</keyword>
<comment type="function">
    <text evidence="7">Endonuclease that is involved in the suppression of homologous recombination and thus may have a key role in the control of bacterial genetic diversity.</text>
</comment>
<dbReference type="InterPro" id="IPR000432">
    <property type="entry name" value="DNA_mismatch_repair_MutS_C"/>
</dbReference>
<feature type="binding site" evidence="7">
    <location>
        <begin position="332"/>
        <end position="339"/>
    </location>
    <ligand>
        <name>ATP</name>
        <dbReference type="ChEBI" id="CHEBI:30616"/>
    </ligand>
</feature>
<keyword evidence="6 7" id="KW-0238">DNA-binding</keyword>
<evidence type="ECO:0000256" key="1">
    <source>
        <dbReference type="ARBA" id="ARBA00022730"/>
    </source>
</evidence>
<dbReference type="GO" id="GO:0004519">
    <property type="term" value="F:endonuclease activity"/>
    <property type="evidence" value="ECO:0007669"/>
    <property type="project" value="UniProtKB-UniRule"/>
</dbReference>
<dbReference type="SUPFAM" id="SSF48334">
    <property type="entry name" value="DNA repair protein MutS, domain III"/>
    <property type="match status" value="1"/>
</dbReference>
<dbReference type="EMBL" id="PEBW01000001">
    <property type="protein sequence ID" value="PTQ53113.1"/>
    <property type="molecule type" value="Genomic_DNA"/>
</dbReference>
<feature type="coiled-coil region" evidence="8">
    <location>
        <begin position="144"/>
        <end position="171"/>
    </location>
</feature>
<evidence type="ECO:0000256" key="4">
    <source>
        <dbReference type="ARBA" id="ARBA00022840"/>
    </source>
</evidence>
<dbReference type="Proteomes" id="UP000244016">
    <property type="component" value="Unassembled WGS sequence"/>
</dbReference>
<evidence type="ECO:0000256" key="2">
    <source>
        <dbReference type="ARBA" id="ARBA00022741"/>
    </source>
</evidence>
<dbReference type="PROSITE" id="PS00486">
    <property type="entry name" value="DNA_MISMATCH_REPAIR_2"/>
    <property type="match status" value="1"/>
</dbReference>
<evidence type="ECO:0000256" key="9">
    <source>
        <dbReference type="SAM" id="MobiDB-lite"/>
    </source>
</evidence>
<dbReference type="SUPFAM" id="SSF160443">
    <property type="entry name" value="SMR domain-like"/>
    <property type="match status" value="1"/>
</dbReference>
<dbReference type="PROSITE" id="PS50828">
    <property type="entry name" value="SMR"/>
    <property type="match status" value="1"/>
</dbReference>
<dbReference type="SMART" id="SM00463">
    <property type="entry name" value="SMR"/>
    <property type="match status" value="1"/>
</dbReference>
<dbReference type="GO" id="GO:0005524">
    <property type="term" value="F:ATP binding"/>
    <property type="evidence" value="ECO:0007669"/>
    <property type="project" value="UniProtKB-UniRule"/>
</dbReference>
<feature type="region of interest" description="Disordered" evidence="9">
    <location>
        <begin position="713"/>
        <end position="740"/>
    </location>
</feature>
<evidence type="ECO:0000256" key="8">
    <source>
        <dbReference type="SAM" id="Coils"/>
    </source>
</evidence>
<dbReference type="GO" id="GO:0006298">
    <property type="term" value="P:mismatch repair"/>
    <property type="evidence" value="ECO:0007669"/>
    <property type="project" value="InterPro"/>
</dbReference>
<dbReference type="InterPro" id="IPR005747">
    <property type="entry name" value="MutS2"/>
</dbReference>
<dbReference type="EC" id="3.6.4.-" evidence="7"/>
<dbReference type="GO" id="GO:0072344">
    <property type="term" value="P:rescue of stalled ribosome"/>
    <property type="evidence" value="ECO:0007669"/>
    <property type="project" value="UniProtKB-UniRule"/>
</dbReference>
<dbReference type="GO" id="GO:0140664">
    <property type="term" value="F:ATP-dependent DNA damage sensor activity"/>
    <property type="evidence" value="ECO:0007669"/>
    <property type="project" value="InterPro"/>
</dbReference>
<dbReference type="NCBIfam" id="TIGR01069">
    <property type="entry name" value="mutS2"/>
    <property type="match status" value="1"/>
</dbReference>
<dbReference type="Gene3D" id="3.30.1370.110">
    <property type="match status" value="1"/>
</dbReference>
<keyword evidence="3 7" id="KW-0378">Hydrolase</keyword>
<comment type="function">
    <text evidence="7">Acts as a ribosome collision sensor, splitting the ribosome into its 2 subunits. Detects stalled/collided 70S ribosomes which it binds and splits by an ATP-hydrolysis driven conformational change. Acts upstream of the ribosome quality control system (RQC), a ribosome-associated complex that mediates the extraction of incompletely synthesized nascent chains from stalled ribosomes and their subsequent degradation. Probably generates substrates for RQC.</text>
</comment>
<evidence type="ECO:0000256" key="7">
    <source>
        <dbReference type="HAMAP-Rule" id="MF_00092"/>
    </source>
</evidence>
<keyword evidence="1 7" id="KW-0699">rRNA-binding</keyword>
<organism evidence="11 12">
    <name type="scientific">Brockia lithotrophica</name>
    <dbReference type="NCBI Taxonomy" id="933949"/>
    <lineage>
        <taxon>Bacteria</taxon>
        <taxon>Bacillati</taxon>
        <taxon>Bacillota</taxon>
        <taxon>Bacilli</taxon>
        <taxon>Bacillales</taxon>
        <taxon>Bacillales Family X. Incertae Sedis</taxon>
        <taxon>Brockia</taxon>
    </lineage>
</organism>
<dbReference type="EC" id="3.1.-.-" evidence="7"/>
<dbReference type="SUPFAM" id="SSF52540">
    <property type="entry name" value="P-loop containing nucleoside triphosphate hydrolases"/>
    <property type="match status" value="1"/>
</dbReference>
<dbReference type="SMART" id="SM00534">
    <property type="entry name" value="MUTSac"/>
    <property type="match status" value="1"/>
</dbReference>
<evidence type="ECO:0000313" key="12">
    <source>
        <dbReference type="Proteomes" id="UP000244016"/>
    </source>
</evidence>
<gene>
    <name evidence="7" type="primary">mutS2</name>
    <name evidence="7" type="synonym">rqcU</name>
    <name evidence="11" type="ORF">BLITH_0193</name>
</gene>
<dbReference type="InterPro" id="IPR045076">
    <property type="entry name" value="MutS"/>
</dbReference>
<keyword evidence="7" id="KW-0540">Nuclease</keyword>
<keyword evidence="5 7" id="KW-0694">RNA-binding</keyword>
<proteinExistence type="inferred from homology"/>
<dbReference type="Gene3D" id="3.40.50.300">
    <property type="entry name" value="P-loop containing nucleotide triphosphate hydrolases"/>
    <property type="match status" value="1"/>
</dbReference>
<dbReference type="SMART" id="SM00533">
    <property type="entry name" value="MUTSd"/>
    <property type="match status" value="1"/>
</dbReference>
<keyword evidence="7" id="KW-0255">Endonuclease</keyword>
<dbReference type="CDD" id="cd03280">
    <property type="entry name" value="ABC_MutS2"/>
    <property type="match status" value="1"/>
</dbReference>
<dbReference type="InterPro" id="IPR046893">
    <property type="entry name" value="MSSS"/>
</dbReference>
<comment type="caution">
    <text evidence="11">The sequence shown here is derived from an EMBL/GenBank/DDBJ whole genome shotgun (WGS) entry which is preliminary data.</text>
</comment>
<keyword evidence="2 7" id="KW-0547">Nucleotide-binding</keyword>
<dbReference type="InterPro" id="IPR027417">
    <property type="entry name" value="P-loop_NTPase"/>
</dbReference>